<dbReference type="EMBL" id="GBRH01223556">
    <property type="protein sequence ID" value="JAD74339.1"/>
    <property type="molecule type" value="Transcribed_RNA"/>
</dbReference>
<sequence length="51" mass="5867">MMSSLHFKVEDLHSHNCFEVTYESFVYRAMGSFPNQVGWGEVVSSFGKIHI</sequence>
<dbReference type="AlphaFoldDB" id="A0A0A9CDE1"/>
<accession>A0A0A9CDE1</accession>
<protein>
    <submittedName>
        <fullName evidence="1">Uncharacterized protein</fullName>
    </submittedName>
</protein>
<evidence type="ECO:0000313" key="1">
    <source>
        <dbReference type="EMBL" id="JAD74339.1"/>
    </source>
</evidence>
<reference evidence="1" key="1">
    <citation type="submission" date="2014-09" db="EMBL/GenBank/DDBJ databases">
        <authorList>
            <person name="Magalhaes I.L.F."/>
            <person name="Oliveira U."/>
            <person name="Santos F.R."/>
            <person name="Vidigal T.H.D.A."/>
            <person name="Brescovit A.D."/>
            <person name="Santos A.J."/>
        </authorList>
    </citation>
    <scope>NUCLEOTIDE SEQUENCE</scope>
    <source>
        <tissue evidence="1">Shoot tissue taken approximately 20 cm above the soil surface</tissue>
    </source>
</reference>
<organism evidence="1">
    <name type="scientific">Arundo donax</name>
    <name type="common">Giant reed</name>
    <name type="synonym">Donax arundinaceus</name>
    <dbReference type="NCBI Taxonomy" id="35708"/>
    <lineage>
        <taxon>Eukaryota</taxon>
        <taxon>Viridiplantae</taxon>
        <taxon>Streptophyta</taxon>
        <taxon>Embryophyta</taxon>
        <taxon>Tracheophyta</taxon>
        <taxon>Spermatophyta</taxon>
        <taxon>Magnoliopsida</taxon>
        <taxon>Liliopsida</taxon>
        <taxon>Poales</taxon>
        <taxon>Poaceae</taxon>
        <taxon>PACMAD clade</taxon>
        <taxon>Arundinoideae</taxon>
        <taxon>Arundineae</taxon>
        <taxon>Arundo</taxon>
    </lineage>
</organism>
<proteinExistence type="predicted"/>
<name>A0A0A9CDE1_ARUDO</name>
<reference evidence="1" key="2">
    <citation type="journal article" date="2015" name="Data Brief">
        <title>Shoot transcriptome of the giant reed, Arundo donax.</title>
        <authorList>
            <person name="Barrero R.A."/>
            <person name="Guerrero F.D."/>
            <person name="Moolhuijzen P."/>
            <person name="Goolsby J.A."/>
            <person name="Tidwell J."/>
            <person name="Bellgard S.E."/>
            <person name="Bellgard M.I."/>
        </authorList>
    </citation>
    <scope>NUCLEOTIDE SEQUENCE</scope>
    <source>
        <tissue evidence="1">Shoot tissue taken approximately 20 cm above the soil surface</tissue>
    </source>
</reference>